<evidence type="ECO:0000313" key="4">
    <source>
        <dbReference type="Proteomes" id="UP000625283"/>
    </source>
</evidence>
<dbReference type="Gene3D" id="3.55.50.30">
    <property type="match status" value="1"/>
</dbReference>
<gene>
    <name evidence="3" type="ORF">JKG61_08250</name>
</gene>
<dbReference type="RefSeq" id="WP_202102504.1">
    <property type="nucleotide sequence ID" value="NZ_JAERTY010000004.1"/>
</dbReference>
<organism evidence="3 4">
    <name type="scientific">Sphingobacterium faecale</name>
    <dbReference type="NCBI Taxonomy" id="2803775"/>
    <lineage>
        <taxon>Bacteria</taxon>
        <taxon>Pseudomonadati</taxon>
        <taxon>Bacteroidota</taxon>
        <taxon>Sphingobacteriia</taxon>
        <taxon>Sphingobacteriales</taxon>
        <taxon>Sphingobacteriaceae</taxon>
        <taxon>Sphingobacterium</taxon>
    </lineage>
</organism>
<dbReference type="EMBL" id="JAERTY010000004">
    <property type="protein sequence ID" value="MBL1408736.1"/>
    <property type="molecule type" value="Genomic_DNA"/>
</dbReference>
<keyword evidence="4" id="KW-1185">Reference proteome</keyword>
<dbReference type="Pfam" id="PF04773">
    <property type="entry name" value="FecR"/>
    <property type="match status" value="1"/>
</dbReference>
<dbReference type="PANTHER" id="PTHR30273:SF2">
    <property type="entry name" value="PROTEIN FECR"/>
    <property type="match status" value="1"/>
</dbReference>
<name>A0ABS1R208_9SPHI</name>
<dbReference type="InterPro" id="IPR012373">
    <property type="entry name" value="Ferrdict_sens_TM"/>
</dbReference>
<keyword evidence="1" id="KW-0472">Membrane</keyword>
<comment type="caution">
    <text evidence="3">The sequence shown here is derived from an EMBL/GenBank/DDBJ whole genome shotgun (WGS) entry which is preliminary data.</text>
</comment>
<protein>
    <submittedName>
        <fullName evidence="3">FecR domain-containing protein</fullName>
    </submittedName>
</protein>
<dbReference type="PIRSF" id="PIRSF018266">
    <property type="entry name" value="FecR"/>
    <property type="match status" value="1"/>
</dbReference>
<evidence type="ECO:0000256" key="1">
    <source>
        <dbReference type="SAM" id="Phobius"/>
    </source>
</evidence>
<keyword evidence="1" id="KW-0812">Transmembrane</keyword>
<sequence>MINPKHESYSCTDFLDDVSFINAIKYNREADVAYWERWKDSSPRNLSAYLEAEIQLRVILSASPIVPTKEFLDTLWNDINQSLEDGRRLKIKRKQRMLWYAAASISVIVSFSVWFFNSTISIVTPYGTTKEVILPDGSKVLLNANTELKYPRAYNWKDNREVLLKGEAYFAVEHGRPFFARTKNLSVAVLGTEFNIKERRGVTSVALVKGKIEVRGTSFTTVPPTLMKPKEIFRYEESSGKVLKSHTVPEVHTAWIEKKVLANNTTIGSILKDFEDTYGQRVVLEDTTLMERVIDGVVPMGDKDNTMFVIANILNAEVYKKGDTIILKTHRANK</sequence>
<feature type="transmembrane region" description="Helical" evidence="1">
    <location>
        <begin position="97"/>
        <end position="116"/>
    </location>
</feature>
<evidence type="ECO:0000313" key="3">
    <source>
        <dbReference type="EMBL" id="MBL1408736.1"/>
    </source>
</evidence>
<evidence type="ECO:0000259" key="2">
    <source>
        <dbReference type="Pfam" id="PF04773"/>
    </source>
</evidence>
<dbReference type="PANTHER" id="PTHR30273">
    <property type="entry name" value="PERIPLASMIC SIGNAL SENSOR AND SIGMA FACTOR ACTIVATOR FECR-RELATED"/>
    <property type="match status" value="1"/>
</dbReference>
<dbReference type="Proteomes" id="UP000625283">
    <property type="component" value="Unassembled WGS sequence"/>
</dbReference>
<dbReference type="InterPro" id="IPR006860">
    <property type="entry name" value="FecR"/>
</dbReference>
<proteinExistence type="predicted"/>
<accession>A0ABS1R208</accession>
<reference evidence="3 4" key="1">
    <citation type="submission" date="2021-01" db="EMBL/GenBank/DDBJ databases">
        <title>C459-1 draft genome sequence.</title>
        <authorList>
            <person name="Zhang X.-F."/>
        </authorList>
    </citation>
    <scope>NUCLEOTIDE SEQUENCE [LARGE SCALE GENOMIC DNA]</scope>
    <source>
        <strain evidence="4">C459-1</strain>
    </source>
</reference>
<keyword evidence="1" id="KW-1133">Transmembrane helix</keyword>
<dbReference type="Gene3D" id="2.60.120.1440">
    <property type="match status" value="1"/>
</dbReference>
<feature type="domain" description="FecR protein" evidence="2">
    <location>
        <begin position="122"/>
        <end position="213"/>
    </location>
</feature>